<evidence type="ECO:0000313" key="2">
    <source>
        <dbReference type="EMBL" id="MBA1374541.1"/>
    </source>
</evidence>
<evidence type="ECO:0008006" key="4">
    <source>
        <dbReference type="Google" id="ProtNLM"/>
    </source>
</evidence>
<reference evidence="2 3" key="1">
    <citation type="journal article" date="1994" name="Int. J. Syst. Bacteriol.">
        <title>Phylogenetic positions of novel aerobic, bacteriochlorophyll a-containing bacteria and description of Roseococcus thiosulfatophilus gen. nov., sp. nov., Erythromicrobium ramosum gen. nov., sp. nov., and Erythrobacter litoralis sp. nov.</title>
        <authorList>
            <person name="Yurkov V."/>
            <person name="Stackebrandt E."/>
            <person name="Holmes A."/>
            <person name="Fuerst J.A."/>
            <person name="Hugenholtz P."/>
            <person name="Golecki J."/>
            <person name="Gad'on N."/>
            <person name="Gorlenko V.M."/>
            <person name="Kompantseva E.I."/>
            <person name="Drews G."/>
        </authorList>
    </citation>
    <scope>NUCLEOTIDE SEQUENCE [LARGE SCALE GENOMIC DNA]</scope>
    <source>
        <strain evidence="2 3">KR-99</strain>
    </source>
</reference>
<keyword evidence="1" id="KW-0732">Signal</keyword>
<name>A0A7V8U8D0_9SPHN</name>
<dbReference type="EMBL" id="VDES01000002">
    <property type="protein sequence ID" value="MBA1374541.1"/>
    <property type="molecule type" value="Genomic_DNA"/>
</dbReference>
<feature type="chain" id="PRO_5030506403" description="Secreted protein" evidence="1">
    <location>
        <begin position="27"/>
        <end position="96"/>
    </location>
</feature>
<organism evidence="2 3">
    <name type="scientific">Sphingomonas ursincola</name>
    <dbReference type="NCBI Taxonomy" id="56361"/>
    <lineage>
        <taxon>Bacteria</taxon>
        <taxon>Pseudomonadati</taxon>
        <taxon>Pseudomonadota</taxon>
        <taxon>Alphaproteobacteria</taxon>
        <taxon>Sphingomonadales</taxon>
        <taxon>Sphingomonadaceae</taxon>
        <taxon>Sphingomonas</taxon>
    </lineage>
</organism>
<protein>
    <recommendedName>
        <fullName evidence="4">Secreted protein</fullName>
    </recommendedName>
</protein>
<accession>A0A7V8U8D0</accession>
<feature type="signal peptide" evidence="1">
    <location>
        <begin position="1"/>
        <end position="26"/>
    </location>
</feature>
<evidence type="ECO:0000256" key="1">
    <source>
        <dbReference type="SAM" id="SignalP"/>
    </source>
</evidence>
<comment type="caution">
    <text evidence="2">The sequence shown here is derived from an EMBL/GenBank/DDBJ whole genome shotgun (WGS) entry which is preliminary data.</text>
</comment>
<dbReference type="Proteomes" id="UP000589292">
    <property type="component" value="Unassembled WGS sequence"/>
</dbReference>
<keyword evidence="3" id="KW-1185">Reference proteome</keyword>
<sequence>MKKTAMILAAAASCICMPLTAVSVYAKQPTNKEDPQSDDNKIRCRKIESTGSLIKKSKVCKTVAEWRMISTKGNQNVRDLVESGQICAGGPCAGTN</sequence>
<proteinExistence type="predicted"/>
<dbReference type="AlphaFoldDB" id="A0A7V8U8D0"/>
<dbReference type="RefSeq" id="WP_181267333.1">
    <property type="nucleotide sequence ID" value="NZ_BAAAGB010000001.1"/>
</dbReference>
<gene>
    <name evidence="2" type="ORF">FG486_09335</name>
</gene>
<evidence type="ECO:0000313" key="3">
    <source>
        <dbReference type="Proteomes" id="UP000589292"/>
    </source>
</evidence>